<dbReference type="GO" id="GO:0006396">
    <property type="term" value="P:RNA processing"/>
    <property type="evidence" value="ECO:0007669"/>
    <property type="project" value="InterPro"/>
</dbReference>
<feature type="compositionally biased region" description="Polar residues" evidence="1">
    <location>
        <begin position="197"/>
        <end position="206"/>
    </location>
</feature>
<feature type="compositionally biased region" description="Basic and acidic residues" evidence="1">
    <location>
        <begin position="207"/>
        <end position="233"/>
    </location>
</feature>
<feature type="compositionally biased region" description="Acidic residues" evidence="1">
    <location>
        <begin position="79"/>
        <end position="92"/>
    </location>
</feature>
<dbReference type="EMBL" id="HBFA01014984">
    <property type="protein sequence ID" value="CAD8664229.1"/>
    <property type="molecule type" value="Transcribed_RNA"/>
</dbReference>
<dbReference type="AlphaFoldDB" id="A0A7S0NBQ9"/>
<dbReference type="PROSITE" id="PS50128">
    <property type="entry name" value="SURP"/>
    <property type="match status" value="1"/>
</dbReference>
<dbReference type="InterPro" id="IPR001202">
    <property type="entry name" value="WW_dom"/>
</dbReference>
<feature type="region of interest" description="Disordered" evidence="1">
    <location>
        <begin position="23"/>
        <end position="142"/>
    </location>
</feature>
<dbReference type="Gene3D" id="2.20.70.10">
    <property type="match status" value="1"/>
</dbReference>
<dbReference type="PROSITE" id="PS50020">
    <property type="entry name" value="WW_DOMAIN_2"/>
    <property type="match status" value="1"/>
</dbReference>
<feature type="region of interest" description="Disordered" evidence="1">
    <location>
        <begin position="153"/>
        <end position="172"/>
    </location>
</feature>
<dbReference type="SUPFAM" id="SSF51045">
    <property type="entry name" value="WW domain"/>
    <property type="match status" value="1"/>
</dbReference>
<reference evidence="4" key="1">
    <citation type="submission" date="2021-01" db="EMBL/GenBank/DDBJ databases">
        <authorList>
            <person name="Corre E."/>
            <person name="Pelletier E."/>
            <person name="Niang G."/>
            <person name="Scheremetjew M."/>
            <person name="Finn R."/>
            <person name="Kale V."/>
            <person name="Holt S."/>
            <person name="Cochrane G."/>
            <person name="Meng A."/>
            <person name="Brown T."/>
            <person name="Cohen L."/>
        </authorList>
    </citation>
    <scope>NUCLEOTIDE SEQUENCE</scope>
    <source>
        <strain evidence="4">CCMP722</strain>
    </source>
</reference>
<dbReference type="Pfam" id="PF01805">
    <property type="entry name" value="Surp"/>
    <property type="match status" value="1"/>
</dbReference>
<name>A0A7S0NBQ9_9CHLO</name>
<dbReference type="SMART" id="SM00456">
    <property type="entry name" value="WW"/>
    <property type="match status" value="1"/>
</dbReference>
<dbReference type="InterPro" id="IPR036020">
    <property type="entry name" value="WW_dom_sf"/>
</dbReference>
<feature type="compositionally biased region" description="Acidic residues" evidence="1">
    <location>
        <begin position="48"/>
        <end position="58"/>
    </location>
</feature>
<evidence type="ECO:0000256" key="1">
    <source>
        <dbReference type="SAM" id="MobiDB-lite"/>
    </source>
</evidence>
<proteinExistence type="predicted"/>
<sequence>MGRGVFFDDYEDFKHISEKVESEQAEFVACWPPPQDPKDSTRRSESNDSVDEDSDEEEVAKSRLGAGDVAGVRRSAVEPSDESGSSDDDLDSDVDRPNKKRRRRSSTDNTALTRSRDTAHRAVSAQPKDTLWQAVRDPSGSGDVYYWNVETGKTSWDTPEGYQPSREPISGAELASNGNLLETDGVEACDDGKAVPTSKSGVSTTVLKDKTRSGAQGDHVESESTPIHDRENESGGGECSPKTGGNVRGSNAEVDDGIQDIELVEPSTDQERALIVKTAKFVAEKGNSVENKLLDQKKSQFGFLEPSHSLHGFYRYQVDLEGVAFW</sequence>
<accession>A0A7S0NBQ9</accession>
<evidence type="ECO:0000259" key="3">
    <source>
        <dbReference type="PROSITE" id="PS50128"/>
    </source>
</evidence>
<dbReference type="PANTHER" id="PTHR47852:SF2">
    <property type="entry name" value="WW DOMAIN-CONTAINING PROTEIN"/>
    <property type="match status" value="1"/>
</dbReference>
<dbReference type="SUPFAM" id="SSF109905">
    <property type="entry name" value="Surp module (SWAP domain)"/>
    <property type="match status" value="1"/>
</dbReference>
<gene>
    <name evidence="4" type="ORF">POBO1169_LOCUS7735</name>
</gene>
<dbReference type="InterPro" id="IPR035967">
    <property type="entry name" value="SWAP/Surp_sf"/>
</dbReference>
<feature type="domain" description="WW" evidence="2">
    <location>
        <begin position="126"/>
        <end position="161"/>
    </location>
</feature>
<evidence type="ECO:0000313" key="4">
    <source>
        <dbReference type="EMBL" id="CAD8664229.1"/>
    </source>
</evidence>
<dbReference type="Pfam" id="PF00397">
    <property type="entry name" value="WW"/>
    <property type="match status" value="1"/>
</dbReference>
<evidence type="ECO:0000259" key="2">
    <source>
        <dbReference type="PROSITE" id="PS50020"/>
    </source>
</evidence>
<feature type="compositionally biased region" description="Basic and acidic residues" evidence="1">
    <location>
        <begin position="36"/>
        <end position="46"/>
    </location>
</feature>
<dbReference type="Gene3D" id="1.10.10.790">
    <property type="entry name" value="Surp module"/>
    <property type="match status" value="1"/>
</dbReference>
<protein>
    <recommendedName>
        <fullName evidence="5">WW domain-containing protein</fullName>
    </recommendedName>
</protein>
<dbReference type="PANTHER" id="PTHR47852">
    <property type="entry name" value="OS06G0298400 PROTEIN"/>
    <property type="match status" value="1"/>
</dbReference>
<dbReference type="SMART" id="SM00648">
    <property type="entry name" value="SWAP"/>
    <property type="match status" value="1"/>
</dbReference>
<feature type="region of interest" description="Disordered" evidence="1">
    <location>
        <begin position="189"/>
        <end position="254"/>
    </location>
</feature>
<dbReference type="InterPro" id="IPR000061">
    <property type="entry name" value="Surp"/>
</dbReference>
<organism evidence="4">
    <name type="scientific">Pyramimonas obovata</name>
    <dbReference type="NCBI Taxonomy" id="1411642"/>
    <lineage>
        <taxon>Eukaryota</taxon>
        <taxon>Viridiplantae</taxon>
        <taxon>Chlorophyta</taxon>
        <taxon>Pyramimonadophyceae</taxon>
        <taxon>Pyramimonadales</taxon>
        <taxon>Pyramimonadaceae</taxon>
        <taxon>Pyramimonas</taxon>
        <taxon>Pyramimonas incertae sedis</taxon>
    </lineage>
</organism>
<dbReference type="GO" id="GO:0003723">
    <property type="term" value="F:RNA binding"/>
    <property type="evidence" value="ECO:0007669"/>
    <property type="project" value="InterPro"/>
</dbReference>
<feature type="domain" description="SURP motif" evidence="3">
    <location>
        <begin position="274"/>
        <end position="314"/>
    </location>
</feature>
<evidence type="ECO:0008006" key="5">
    <source>
        <dbReference type="Google" id="ProtNLM"/>
    </source>
</evidence>
<dbReference type="CDD" id="cd00201">
    <property type="entry name" value="WW"/>
    <property type="match status" value="1"/>
</dbReference>